<reference evidence="2" key="1">
    <citation type="submission" date="2020-09" db="EMBL/GenBank/DDBJ databases">
        <title>Comparative genome analyses of four rice-infecting Rhizoctonia solani isolates reveal extensive enrichment of homogalacturonan modification genes.</title>
        <authorList>
            <person name="Lee D.-Y."/>
            <person name="Jeon J."/>
            <person name="Kim K.-T."/>
            <person name="Cheong K."/>
            <person name="Song H."/>
            <person name="Choi G."/>
            <person name="Ko J."/>
            <person name="Opiyo S.O."/>
            <person name="Zuo S."/>
            <person name="Madhav S."/>
            <person name="Lee Y.-H."/>
            <person name="Wang G.-L."/>
        </authorList>
    </citation>
    <scope>NUCLEOTIDE SEQUENCE</scope>
    <source>
        <strain evidence="2">AG1-IA WGL</strain>
    </source>
</reference>
<feature type="transmembrane region" description="Helical" evidence="1">
    <location>
        <begin position="35"/>
        <end position="64"/>
    </location>
</feature>
<feature type="non-terminal residue" evidence="2">
    <location>
        <position position="189"/>
    </location>
</feature>
<dbReference type="AlphaFoldDB" id="A0A8H7HNR2"/>
<proteinExistence type="predicted"/>
<dbReference type="EMBL" id="JACYCD010000054">
    <property type="protein sequence ID" value="KAF8704652.1"/>
    <property type="molecule type" value="Genomic_DNA"/>
</dbReference>
<keyword evidence="1" id="KW-0812">Transmembrane</keyword>
<gene>
    <name evidence="2" type="ORF">RHS03_05871</name>
</gene>
<organism evidence="2 3">
    <name type="scientific">Rhizoctonia solani</name>
    <dbReference type="NCBI Taxonomy" id="456999"/>
    <lineage>
        <taxon>Eukaryota</taxon>
        <taxon>Fungi</taxon>
        <taxon>Dikarya</taxon>
        <taxon>Basidiomycota</taxon>
        <taxon>Agaricomycotina</taxon>
        <taxon>Agaricomycetes</taxon>
        <taxon>Cantharellales</taxon>
        <taxon>Ceratobasidiaceae</taxon>
        <taxon>Rhizoctonia</taxon>
    </lineage>
</organism>
<evidence type="ECO:0000313" key="3">
    <source>
        <dbReference type="Proteomes" id="UP000602905"/>
    </source>
</evidence>
<keyword evidence="1" id="KW-1133">Transmembrane helix</keyword>
<protein>
    <submittedName>
        <fullName evidence="2">Uncharacterized protein</fullName>
    </submittedName>
</protein>
<name>A0A8H7HNR2_9AGAM</name>
<keyword evidence="1" id="KW-0472">Membrane</keyword>
<sequence>MKYEFGSKDIIRAYSEETLQAQLELGQVVTATDSIVLFTCTAFVVSTLASGTLTCFIAVSLDYAQRNIPIVKYKDEAISVASGKLDEAVKNPYSSSSSSTTIALSPMQLQQTQLLNYGSQIDVWSLGVDIKGVRRWAVPMLGITSLALQWQPRILLELPRPLSANMLRYLYPNLSKELKDYACDSRCGS</sequence>
<evidence type="ECO:0000313" key="2">
    <source>
        <dbReference type="EMBL" id="KAF8704652.1"/>
    </source>
</evidence>
<evidence type="ECO:0000256" key="1">
    <source>
        <dbReference type="SAM" id="Phobius"/>
    </source>
</evidence>
<accession>A0A8H7HNR2</accession>
<dbReference type="Proteomes" id="UP000602905">
    <property type="component" value="Unassembled WGS sequence"/>
</dbReference>
<comment type="caution">
    <text evidence="2">The sequence shown here is derived from an EMBL/GenBank/DDBJ whole genome shotgun (WGS) entry which is preliminary data.</text>
</comment>